<protein>
    <submittedName>
        <fullName evidence="4">Class I SAM-dependent methyltransferase</fullName>
    </submittedName>
    <submittedName>
        <fullName evidence="3">Nucleic acid methyltransferase</fullName>
    </submittedName>
</protein>
<dbReference type="InterPro" id="IPR029063">
    <property type="entry name" value="SAM-dependent_MTases_sf"/>
</dbReference>
<dbReference type="STRING" id="483913.AN935_14765"/>
<dbReference type="PANTHER" id="PTHR41313:SF1">
    <property type="entry name" value="DNA METHYLASE ADENINE-SPECIFIC DOMAIN-CONTAINING PROTEIN"/>
    <property type="match status" value="1"/>
</dbReference>
<dbReference type="GO" id="GO:0008170">
    <property type="term" value="F:N-methyltransferase activity"/>
    <property type="evidence" value="ECO:0007669"/>
    <property type="project" value="InterPro"/>
</dbReference>
<sequence>MQKDHVGAVYELLNEAAIMIKNELQISYIEALAEAGEMYFLEKTDQLKLPADQKTKQLQALLEKAEFGTYEHEWVRKAFQLAVLKGMKDISHPNRQMTPDTIGLFISYLVNKFMADKKELTILDPALGTGNLLFTVLNQLSEKTANSFGIEIDDVLLKIAYAQANLLKKELELFHQDSLEPLFIDPVDTVICDLPVGYYPNDEGAEAFELKADEGHSFAHHLFIEQSVKHTKPGGYLFFMIPNHLFESSQSGKLKQFFKDKVHINALLQLPKSIFKDEAHAKSILVLQKQGENTKAPGQILLANLPSFSNQKAMLDMMAQFDEWFKKEK</sequence>
<evidence type="ECO:0000313" key="5">
    <source>
        <dbReference type="Proteomes" id="UP000032247"/>
    </source>
</evidence>
<dbReference type="GO" id="GO:0003677">
    <property type="term" value="F:DNA binding"/>
    <property type="evidence" value="ECO:0007669"/>
    <property type="project" value="InterPro"/>
</dbReference>
<proteinExistence type="predicted"/>
<dbReference type="PRINTS" id="PR00507">
    <property type="entry name" value="N12N6MTFRASE"/>
</dbReference>
<dbReference type="AlphaFoldDB" id="A0A063XFG1"/>
<dbReference type="SUPFAM" id="SSF53335">
    <property type="entry name" value="S-adenosyl-L-methionine-dependent methyltransferases"/>
    <property type="match status" value="1"/>
</dbReference>
<evidence type="ECO:0000313" key="3">
    <source>
        <dbReference type="EMBL" id="KIU13366.1"/>
    </source>
</evidence>
<dbReference type="InterPro" id="IPR016843">
    <property type="entry name" value="S-AdoMet-dep_Ade-MeTrfase_prd"/>
</dbReference>
<name>A0A063XFG1_BACIU</name>
<dbReference type="Proteomes" id="UP001214898">
    <property type="component" value="Chromosome"/>
</dbReference>
<dbReference type="EMBL" id="JXBC01000001">
    <property type="protein sequence ID" value="KIU13366.1"/>
    <property type="molecule type" value="Genomic_DNA"/>
</dbReference>
<dbReference type="GO" id="GO:0032259">
    <property type="term" value="P:methylation"/>
    <property type="evidence" value="ECO:0007669"/>
    <property type="project" value="UniProtKB-KW"/>
</dbReference>
<dbReference type="InterPro" id="IPR048375">
    <property type="entry name" value="YtxK-like_N"/>
</dbReference>
<evidence type="ECO:0000259" key="2">
    <source>
        <dbReference type="Pfam" id="PF21106"/>
    </source>
</evidence>
<organism evidence="3 5">
    <name type="scientific">Bacillus subtilis</name>
    <dbReference type="NCBI Taxonomy" id="1423"/>
    <lineage>
        <taxon>Bacteria</taxon>
        <taxon>Bacillati</taxon>
        <taxon>Bacillota</taxon>
        <taxon>Bacilli</taxon>
        <taxon>Bacillales</taxon>
        <taxon>Bacillaceae</taxon>
        <taxon>Bacillus</taxon>
    </lineage>
</organism>
<accession>A0A063XFG1</accession>
<feature type="domain" description="YtxK-like N-terminal helical" evidence="2">
    <location>
        <begin position="9"/>
        <end position="87"/>
    </location>
</feature>
<dbReference type="Pfam" id="PF02384">
    <property type="entry name" value="N6_Mtase"/>
    <property type="match status" value="1"/>
</dbReference>
<feature type="domain" description="DNA methylase adenine-specific" evidence="1">
    <location>
        <begin position="98"/>
        <end position="308"/>
    </location>
</feature>
<evidence type="ECO:0000313" key="4">
    <source>
        <dbReference type="EMBL" id="WEY86269.1"/>
    </source>
</evidence>
<gene>
    <name evidence="4" type="primary">ytxK</name>
    <name evidence="4" type="ORF">P5633_09385</name>
    <name evidence="3" type="ORF">SC09_Contig17orf00605</name>
</gene>
<dbReference type="PATRIC" id="fig|1423.167.peg.2438"/>
<dbReference type="InterPro" id="IPR003356">
    <property type="entry name" value="DNA_methylase_A-5"/>
</dbReference>
<dbReference type="InterPro" id="IPR052933">
    <property type="entry name" value="DNA_Protect_Modify"/>
</dbReference>
<dbReference type="Pfam" id="PF21106">
    <property type="entry name" value="YtxK_like"/>
    <property type="match status" value="1"/>
</dbReference>
<dbReference type="Proteomes" id="UP000032247">
    <property type="component" value="Unassembled WGS sequence"/>
</dbReference>
<reference evidence="3 5" key="1">
    <citation type="submission" date="2014-12" db="EMBL/GenBank/DDBJ databases">
        <title>Comparative genome analysis of Bacillus coagulans HM-08, Clostridium butyricum HM-68, Bacillus subtilis HM-66 and Bacillus licheniformis BL-09.</title>
        <authorList>
            <person name="Zhang H."/>
        </authorList>
    </citation>
    <scope>NUCLEOTIDE SEQUENCE [LARGE SCALE GENOMIC DNA]</scope>
    <source>
        <strain evidence="3 5">HM-66</strain>
    </source>
</reference>
<dbReference type="CDD" id="cd02440">
    <property type="entry name" value="AdoMet_MTases"/>
    <property type="match status" value="1"/>
</dbReference>
<dbReference type="SMR" id="A0A063XFG1"/>
<reference evidence="4" key="2">
    <citation type="submission" date="2023-03" db="EMBL/GenBank/DDBJ databases">
        <title>Complete genome sequences of 52 Bacillus and Priestia strains isolated from West-African fermentations and 26 reference strains from the DSMZ collection.</title>
        <authorList>
            <person name="Wiedenbein E.S."/>
            <person name="Canoy T.S."/>
            <person name="Hui Y."/>
            <person name="Parkouda C."/>
            <person name="Dawende C."/>
            <person name="Ametefe E."/>
            <person name="Jespersen L."/>
            <person name="Nielsen D.S."/>
        </authorList>
    </citation>
    <scope>NUCLEOTIDE SEQUENCE</scope>
    <source>
        <strain evidence="4">PRO56</strain>
    </source>
</reference>
<dbReference type="Gene3D" id="3.40.50.150">
    <property type="entry name" value="Vaccinia Virus protein VP39"/>
    <property type="match status" value="1"/>
</dbReference>
<dbReference type="Gene3D" id="1.10.150.470">
    <property type="match status" value="1"/>
</dbReference>
<dbReference type="PIRSF" id="PIRSF026567">
    <property type="entry name" value="Adenine_mtase_bact_prd"/>
    <property type="match status" value="1"/>
</dbReference>
<dbReference type="RefSeq" id="WP_003229346.1">
    <property type="nucleotide sequence ID" value="NZ_AP024621.1"/>
</dbReference>
<evidence type="ECO:0000259" key="1">
    <source>
        <dbReference type="Pfam" id="PF02384"/>
    </source>
</evidence>
<dbReference type="EMBL" id="CP120576">
    <property type="protein sequence ID" value="WEY86269.1"/>
    <property type="molecule type" value="Genomic_DNA"/>
</dbReference>
<dbReference type="PANTHER" id="PTHR41313">
    <property type="entry name" value="ADENINE-SPECIFIC METHYLTRANSFERASE"/>
    <property type="match status" value="1"/>
</dbReference>
<keyword evidence="3" id="KW-0489">Methyltransferase</keyword>
<keyword evidence="3" id="KW-0808">Transferase</keyword>